<evidence type="ECO:0000313" key="1">
    <source>
        <dbReference type="EMBL" id="MBX63632.1"/>
    </source>
</evidence>
<name>A0A2P2Q9C3_RHIMU</name>
<reference evidence="1" key="1">
    <citation type="submission" date="2018-02" db="EMBL/GenBank/DDBJ databases">
        <title>Rhizophora mucronata_Transcriptome.</title>
        <authorList>
            <person name="Meera S.P."/>
            <person name="Sreeshan A."/>
            <person name="Augustine A."/>
        </authorList>
    </citation>
    <scope>NUCLEOTIDE SEQUENCE</scope>
    <source>
        <tissue evidence="1">Leaf</tissue>
    </source>
</reference>
<dbReference type="EMBL" id="GGEC01083148">
    <property type="protein sequence ID" value="MBX63632.1"/>
    <property type="molecule type" value="Transcribed_RNA"/>
</dbReference>
<protein>
    <submittedName>
        <fullName evidence="1">Uncharacterized protein</fullName>
    </submittedName>
</protein>
<dbReference type="AlphaFoldDB" id="A0A2P2Q9C3"/>
<proteinExistence type="predicted"/>
<accession>A0A2P2Q9C3</accession>
<sequence>MLILSNQRIIQAPYQIIARQKAHCMKGRILTKSWGQNQNMITVEVLPQGKLCLFMKMWKQLSMNLMRQIPHLGIK</sequence>
<organism evidence="1">
    <name type="scientific">Rhizophora mucronata</name>
    <name type="common">Asiatic mangrove</name>
    <dbReference type="NCBI Taxonomy" id="61149"/>
    <lineage>
        <taxon>Eukaryota</taxon>
        <taxon>Viridiplantae</taxon>
        <taxon>Streptophyta</taxon>
        <taxon>Embryophyta</taxon>
        <taxon>Tracheophyta</taxon>
        <taxon>Spermatophyta</taxon>
        <taxon>Magnoliopsida</taxon>
        <taxon>eudicotyledons</taxon>
        <taxon>Gunneridae</taxon>
        <taxon>Pentapetalae</taxon>
        <taxon>rosids</taxon>
        <taxon>fabids</taxon>
        <taxon>Malpighiales</taxon>
        <taxon>Rhizophoraceae</taxon>
        <taxon>Rhizophora</taxon>
    </lineage>
</organism>